<comment type="similarity">
    <text evidence="4">Belongs to the EMC2 family.</text>
</comment>
<dbReference type="EMBL" id="KI914023">
    <property type="protein sequence ID" value="ETV90766.1"/>
    <property type="molecule type" value="Genomic_DNA"/>
</dbReference>
<evidence type="ECO:0000256" key="3">
    <source>
        <dbReference type="PROSITE-ProRule" id="PRU00339"/>
    </source>
</evidence>
<dbReference type="SMART" id="SM00028">
    <property type="entry name" value="TPR"/>
    <property type="match status" value="3"/>
</dbReference>
<dbReference type="InterPro" id="IPR055217">
    <property type="entry name" value="TPR_EMC2"/>
</dbReference>
<sequence>MDLYTKKVEAAASGDRKSCVELLDYIRKEKIRVPAIVLKVGKKLIADGGLSSDVLYTIFEQTILAALDLHDLDVVNQYIPVLKTRFPNSSRVLRLELMALEANGKYSQADAFYRDMLQKNPSNMLVIKRQVAILKAQGKIDEAIEQLNKLLKNFQTDAGAWSELADLHVSAGNYAKAAFCFEELILTNPLNAFFHERLAEIYITIGGYDNLKVARKHLAHSLELNDSNNARALMALVVCTSNLAALKTRADKDDRDLNLRLHQFALTKLNGAYGSQACSDVASVAQEVLDSTKAAFDE</sequence>
<feature type="domain" description="EMC2 TPR-like" evidence="5">
    <location>
        <begin position="90"/>
        <end position="201"/>
    </location>
</feature>
<accession>A0A024TAX7</accession>
<dbReference type="VEuPathDB" id="FungiDB:H310_14504"/>
<feature type="repeat" description="TPR" evidence="3">
    <location>
        <begin position="158"/>
        <end position="191"/>
    </location>
</feature>
<dbReference type="OrthoDB" id="124397at2759"/>
<gene>
    <name evidence="6" type="ORF">H310_14504</name>
</gene>
<dbReference type="PANTHER" id="PTHR12760">
    <property type="entry name" value="TETRATRICOPEPTIDE REPEAT PROTEIN"/>
    <property type="match status" value="1"/>
</dbReference>
<keyword evidence="4" id="KW-0472">Membrane</keyword>
<comment type="subunit">
    <text evidence="4">Component of the ER membrane protein complex (EMC).</text>
</comment>
<keyword evidence="2 3" id="KW-0802">TPR repeat</keyword>
<evidence type="ECO:0000256" key="4">
    <source>
        <dbReference type="RuleBase" id="RU367091"/>
    </source>
</evidence>
<dbReference type="RefSeq" id="XP_008880602.1">
    <property type="nucleotide sequence ID" value="XM_008882380.1"/>
</dbReference>
<evidence type="ECO:0000256" key="2">
    <source>
        <dbReference type="ARBA" id="ARBA00022803"/>
    </source>
</evidence>
<proteinExistence type="inferred from homology"/>
<dbReference type="InterPro" id="IPR019734">
    <property type="entry name" value="TPR_rpt"/>
</dbReference>
<keyword evidence="1" id="KW-0677">Repeat</keyword>
<dbReference type="GeneID" id="20091554"/>
<comment type="subcellular location">
    <subcellularLocation>
        <location evidence="4">Endoplasmic reticulum membrane</location>
        <topology evidence="4">Peripheral membrane protein</topology>
        <orientation evidence="4">Cytoplasmic side</orientation>
    </subcellularLocation>
</comment>
<dbReference type="Pfam" id="PF22890">
    <property type="entry name" value="TPR_EMC2"/>
    <property type="match status" value="1"/>
</dbReference>
<dbReference type="InterPro" id="IPR011990">
    <property type="entry name" value="TPR-like_helical_dom_sf"/>
</dbReference>
<evidence type="ECO:0000313" key="6">
    <source>
        <dbReference type="EMBL" id="ETV90766.1"/>
    </source>
</evidence>
<name>A0A024TAX7_9STRA</name>
<dbReference type="PROSITE" id="PS50005">
    <property type="entry name" value="TPR"/>
    <property type="match status" value="1"/>
</dbReference>
<dbReference type="GO" id="GO:0072546">
    <property type="term" value="C:EMC complex"/>
    <property type="evidence" value="ECO:0007669"/>
    <property type="project" value="UniProtKB-UniRule"/>
</dbReference>
<dbReference type="eggNOG" id="KOG3060">
    <property type="taxonomic scope" value="Eukaryota"/>
</dbReference>
<dbReference type="STRING" id="157072.A0A024TAX7"/>
<protein>
    <recommendedName>
        <fullName evidence="4">ER membrane protein complex subunit 2</fullName>
    </recommendedName>
</protein>
<reference evidence="6" key="1">
    <citation type="submission" date="2013-12" db="EMBL/GenBank/DDBJ databases">
        <title>The Genome Sequence of Aphanomyces invadans NJM9701.</title>
        <authorList>
            <consortium name="The Broad Institute Genomics Platform"/>
            <person name="Russ C."/>
            <person name="Tyler B."/>
            <person name="van West P."/>
            <person name="Dieguez-Uribeondo J."/>
            <person name="Young S.K."/>
            <person name="Zeng Q."/>
            <person name="Gargeya S."/>
            <person name="Fitzgerald M."/>
            <person name="Abouelleil A."/>
            <person name="Alvarado L."/>
            <person name="Chapman S.B."/>
            <person name="Gainer-Dewar J."/>
            <person name="Goldberg J."/>
            <person name="Griggs A."/>
            <person name="Gujja S."/>
            <person name="Hansen M."/>
            <person name="Howarth C."/>
            <person name="Imamovic A."/>
            <person name="Ireland A."/>
            <person name="Larimer J."/>
            <person name="McCowan C."/>
            <person name="Murphy C."/>
            <person name="Pearson M."/>
            <person name="Poon T.W."/>
            <person name="Priest M."/>
            <person name="Roberts A."/>
            <person name="Saif S."/>
            <person name="Shea T."/>
            <person name="Sykes S."/>
            <person name="Wortman J."/>
            <person name="Nusbaum C."/>
            <person name="Birren B."/>
        </authorList>
    </citation>
    <scope>NUCLEOTIDE SEQUENCE [LARGE SCALE GENOMIC DNA]</scope>
    <source>
        <strain evidence="6">NJM9701</strain>
    </source>
</reference>
<keyword evidence="4" id="KW-0256">Endoplasmic reticulum</keyword>
<dbReference type="AlphaFoldDB" id="A0A024TAX7"/>
<evidence type="ECO:0000256" key="1">
    <source>
        <dbReference type="ARBA" id="ARBA00022737"/>
    </source>
</evidence>
<comment type="function">
    <text evidence="4">Part of the endoplasmic reticulum membrane protein complex (EMC) that enables the energy-independent insertion into endoplasmic reticulum membranes of newly synthesized membrane proteins.</text>
</comment>
<dbReference type="InterPro" id="IPR039856">
    <property type="entry name" value="EMC2-like"/>
</dbReference>
<evidence type="ECO:0000259" key="5">
    <source>
        <dbReference type="Pfam" id="PF22890"/>
    </source>
</evidence>
<organism evidence="6">
    <name type="scientific">Aphanomyces invadans</name>
    <dbReference type="NCBI Taxonomy" id="157072"/>
    <lineage>
        <taxon>Eukaryota</taxon>
        <taxon>Sar</taxon>
        <taxon>Stramenopiles</taxon>
        <taxon>Oomycota</taxon>
        <taxon>Saprolegniomycetes</taxon>
        <taxon>Saprolegniales</taxon>
        <taxon>Verrucalvaceae</taxon>
        <taxon>Aphanomyces</taxon>
    </lineage>
</organism>
<dbReference type="SUPFAM" id="SSF48452">
    <property type="entry name" value="TPR-like"/>
    <property type="match status" value="1"/>
</dbReference>
<dbReference type="Gene3D" id="1.25.40.10">
    <property type="entry name" value="Tetratricopeptide repeat domain"/>
    <property type="match status" value="1"/>
</dbReference>